<evidence type="ECO:0000256" key="15">
    <source>
        <dbReference type="SAM" id="Coils"/>
    </source>
</evidence>
<feature type="compositionally biased region" description="Basic and acidic residues" evidence="16">
    <location>
        <begin position="1760"/>
        <end position="1773"/>
    </location>
</feature>
<keyword evidence="10" id="KW-0009">Actin-binding</keyword>
<dbReference type="PROSITE" id="PS50021">
    <property type="entry name" value="CH"/>
    <property type="match status" value="2"/>
</dbReference>
<evidence type="ECO:0000256" key="6">
    <source>
        <dbReference type="ARBA" id="ARBA00022737"/>
    </source>
</evidence>
<evidence type="ECO:0000313" key="20">
    <source>
        <dbReference type="RefSeq" id="XP_005737367.1"/>
    </source>
</evidence>
<dbReference type="SUPFAM" id="SSF47576">
    <property type="entry name" value="Calponin-homology domain, CH-domain"/>
    <property type="match status" value="1"/>
</dbReference>
<evidence type="ECO:0000256" key="3">
    <source>
        <dbReference type="ARBA" id="ARBA00022490"/>
    </source>
</evidence>
<keyword evidence="9 14" id="KW-0472">Membrane</keyword>
<feature type="compositionally biased region" description="Basic and acidic residues" evidence="16">
    <location>
        <begin position="2846"/>
        <end position="2859"/>
    </location>
</feature>
<dbReference type="RefSeq" id="XP_005737367.1">
    <property type="nucleotide sequence ID" value="XM_005737310.1"/>
</dbReference>
<evidence type="ECO:0000256" key="7">
    <source>
        <dbReference type="ARBA" id="ARBA00022989"/>
    </source>
</evidence>
<keyword evidence="4" id="KW-0597">Phosphoprotein</keyword>
<evidence type="ECO:0000256" key="9">
    <source>
        <dbReference type="ARBA" id="ARBA00023136"/>
    </source>
</evidence>
<feature type="coiled-coil region" evidence="15">
    <location>
        <begin position="6260"/>
        <end position="6287"/>
    </location>
</feature>
<feature type="coiled-coil region" evidence="15">
    <location>
        <begin position="4567"/>
        <end position="4594"/>
    </location>
</feature>
<organism evidence="19 20">
    <name type="scientific">Pundamilia nyererei</name>
    <dbReference type="NCBI Taxonomy" id="303518"/>
    <lineage>
        <taxon>Eukaryota</taxon>
        <taxon>Metazoa</taxon>
        <taxon>Chordata</taxon>
        <taxon>Craniata</taxon>
        <taxon>Vertebrata</taxon>
        <taxon>Euteleostomi</taxon>
        <taxon>Actinopterygii</taxon>
        <taxon>Neopterygii</taxon>
        <taxon>Teleostei</taxon>
        <taxon>Neoteleostei</taxon>
        <taxon>Acanthomorphata</taxon>
        <taxon>Ovalentaria</taxon>
        <taxon>Cichlomorphae</taxon>
        <taxon>Cichliformes</taxon>
        <taxon>Cichlidae</taxon>
        <taxon>African cichlids</taxon>
        <taxon>Pseudocrenilabrinae</taxon>
        <taxon>Haplochromini</taxon>
        <taxon>Pundamilia</taxon>
    </lineage>
</organism>
<dbReference type="SMART" id="SM00150">
    <property type="entry name" value="SPEC"/>
    <property type="match status" value="8"/>
</dbReference>
<dbReference type="GO" id="GO:0005640">
    <property type="term" value="C:nuclear outer membrane"/>
    <property type="evidence" value="ECO:0007669"/>
    <property type="project" value="UniProtKB-SubCell"/>
</dbReference>
<feature type="topological domain" description="Perinuclear space" evidence="14">
    <location>
        <begin position="7546"/>
        <end position="7575"/>
    </location>
</feature>
<evidence type="ECO:0000256" key="2">
    <source>
        <dbReference type="ARBA" id="ARBA00008619"/>
    </source>
</evidence>
<dbReference type="Pfam" id="PF00307">
    <property type="entry name" value="CH"/>
    <property type="match status" value="2"/>
</dbReference>
<feature type="region of interest" description="Disordered" evidence="16">
    <location>
        <begin position="7492"/>
        <end position="7513"/>
    </location>
</feature>
<evidence type="ECO:0000256" key="8">
    <source>
        <dbReference type="ARBA" id="ARBA00023054"/>
    </source>
</evidence>
<keyword evidence="5 14" id="KW-0812">Transmembrane</keyword>
<comment type="subcellular location">
    <subcellularLocation>
        <location evidence="1">Cytoplasm</location>
        <location evidence="1">Cytoskeleton</location>
    </subcellularLocation>
    <subcellularLocation>
        <location evidence="13">Nucleus outer membrane</location>
        <topology evidence="13">Single-pass type IV membrane protein</topology>
    </subcellularLocation>
</comment>
<dbReference type="InterPro" id="IPR001589">
    <property type="entry name" value="Actinin_actin-bd_CS"/>
</dbReference>
<dbReference type="PROSITE" id="PS00019">
    <property type="entry name" value="ACTININ_1"/>
    <property type="match status" value="1"/>
</dbReference>
<dbReference type="FunFam" id="1.20.58.60:FF:000157">
    <property type="entry name" value="Nesprin-1 isoform 1"/>
    <property type="match status" value="1"/>
</dbReference>
<feature type="compositionally biased region" description="Polar residues" evidence="16">
    <location>
        <begin position="2887"/>
        <end position="2906"/>
    </location>
</feature>
<keyword evidence="8 15" id="KW-0175">Coiled coil</keyword>
<feature type="region of interest" description="Disordered" evidence="16">
    <location>
        <begin position="1301"/>
        <end position="1329"/>
    </location>
</feature>
<evidence type="ECO:0000256" key="10">
    <source>
        <dbReference type="ARBA" id="ARBA00023203"/>
    </source>
</evidence>
<accession>A0A9Y3RL46</accession>
<protein>
    <submittedName>
        <fullName evidence="20">Nesprin-2a</fullName>
    </submittedName>
</protein>
<dbReference type="InterPro" id="IPR036872">
    <property type="entry name" value="CH_dom_sf"/>
</dbReference>
<feature type="compositionally biased region" description="Acidic residues" evidence="16">
    <location>
        <begin position="7142"/>
        <end position="7154"/>
    </location>
</feature>
<dbReference type="Pfam" id="PF10541">
    <property type="entry name" value="KASH"/>
    <property type="match status" value="1"/>
</dbReference>
<dbReference type="InterPro" id="IPR057057">
    <property type="entry name" value="Spectrin_SYNE1"/>
</dbReference>
<gene>
    <name evidence="20" type="primary">syne2a</name>
</gene>
<dbReference type="InterPro" id="IPR018159">
    <property type="entry name" value="Spectrin/alpha-actinin"/>
</dbReference>
<evidence type="ECO:0000256" key="16">
    <source>
        <dbReference type="SAM" id="MobiDB-lite"/>
    </source>
</evidence>
<feature type="region of interest" description="Disordered" evidence="16">
    <location>
        <begin position="3380"/>
        <end position="3474"/>
    </location>
</feature>
<feature type="topological domain" description="Cytoplasmic" evidence="14">
    <location>
        <begin position="1"/>
        <end position="7524"/>
    </location>
</feature>
<feature type="compositionally biased region" description="Polar residues" evidence="16">
    <location>
        <begin position="7492"/>
        <end position="7505"/>
    </location>
</feature>
<feature type="coiled-coil region" evidence="15">
    <location>
        <begin position="6119"/>
        <end position="6146"/>
    </location>
</feature>
<dbReference type="GO" id="GO:0003779">
    <property type="term" value="F:actin binding"/>
    <property type="evidence" value="ECO:0007669"/>
    <property type="project" value="UniProtKB-KW"/>
</dbReference>
<keyword evidence="3" id="KW-0963">Cytoplasm</keyword>
<feature type="coiled-coil region" evidence="15">
    <location>
        <begin position="2145"/>
        <end position="2172"/>
    </location>
</feature>
<evidence type="ECO:0000256" key="1">
    <source>
        <dbReference type="ARBA" id="ARBA00004245"/>
    </source>
</evidence>
<feature type="compositionally biased region" description="Basic and acidic residues" evidence="16">
    <location>
        <begin position="3398"/>
        <end position="3421"/>
    </location>
</feature>
<keyword evidence="7" id="KW-1133">Transmembrane helix</keyword>
<feature type="coiled-coil region" evidence="15">
    <location>
        <begin position="593"/>
        <end position="620"/>
    </location>
</feature>
<feature type="region of interest" description="Disordered" evidence="16">
    <location>
        <begin position="1713"/>
        <end position="1773"/>
    </location>
</feature>
<evidence type="ECO:0000256" key="5">
    <source>
        <dbReference type="ARBA" id="ARBA00022692"/>
    </source>
</evidence>
<dbReference type="Pfam" id="PF25034">
    <property type="entry name" value="Spectrin_SYNE1"/>
    <property type="match status" value="2"/>
</dbReference>
<dbReference type="PANTHER" id="PTHR14514:SF7">
    <property type="entry name" value="KASH DOMAIN-CONTAINING PROTEIN"/>
    <property type="match status" value="1"/>
</dbReference>
<reference evidence="20" key="1">
    <citation type="submission" date="2025-08" db="UniProtKB">
        <authorList>
            <consortium name="RefSeq"/>
        </authorList>
    </citation>
    <scope>IDENTIFICATION</scope>
</reference>
<feature type="region of interest" description="Disordered" evidence="16">
    <location>
        <begin position="7125"/>
        <end position="7155"/>
    </location>
</feature>
<dbReference type="PROSITE" id="PS51049">
    <property type="entry name" value="KASH"/>
    <property type="match status" value="1"/>
</dbReference>
<feature type="region of interest" description="Disordered" evidence="16">
    <location>
        <begin position="1219"/>
        <end position="1281"/>
    </location>
</feature>
<evidence type="ECO:0000256" key="14">
    <source>
        <dbReference type="PROSITE-ProRule" id="PRU00385"/>
    </source>
</evidence>
<dbReference type="SMART" id="SM00033">
    <property type="entry name" value="CH"/>
    <property type="match status" value="2"/>
</dbReference>
<name>A0A9Y3RL46_9CICH</name>
<dbReference type="InterPro" id="IPR001715">
    <property type="entry name" value="CH_dom"/>
</dbReference>
<feature type="region of interest" description="Disordered" evidence="16">
    <location>
        <begin position="5280"/>
        <end position="5308"/>
    </location>
</feature>
<proteinExistence type="inferred from homology"/>
<keyword evidence="12" id="KW-0539">Nucleus</keyword>
<dbReference type="CTD" id="559363"/>
<dbReference type="SUPFAM" id="SSF46966">
    <property type="entry name" value="Spectrin repeat"/>
    <property type="match status" value="8"/>
</dbReference>
<feature type="coiled-coil region" evidence="15">
    <location>
        <begin position="2047"/>
        <end position="2115"/>
    </location>
</feature>
<feature type="domain" description="Calponin-homology (CH)" evidence="17">
    <location>
        <begin position="185"/>
        <end position="291"/>
    </location>
</feature>
<dbReference type="InterPro" id="IPR012315">
    <property type="entry name" value="KASH"/>
</dbReference>
<feature type="domain" description="KASH" evidence="18">
    <location>
        <begin position="7516"/>
        <end position="7575"/>
    </location>
</feature>
<feature type="region of interest" description="Disordered" evidence="16">
    <location>
        <begin position="7195"/>
        <end position="7226"/>
    </location>
</feature>
<dbReference type="CDD" id="cd00176">
    <property type="entry name" value="SPEC"/>
    <property type="match status" value="2"/>
</dbReference>
<evidence type="ECO:0000259" key="18">
    <source>
        <dbReference type="PROSITE" id="PS51049"/>
    </source>
</evidence>
<evidence type="ECO:0000259" key="17">
    <source>
        <dbReference type="PROSITE" id="PS50021"/>
    </source>
</evidence>
<feature type="region of interest" description="Disordered" evidence="16">
    <location>
        <begin position="2846"/>
        <end position="2918"/>
    </location>
</feature>
<evidence type="ECO:0000256" key="11">
    <source>
        <dbReference type="ARBA" id="ARBA00023212"/>
    </source>
</evidence>
<feature type="compositionally biased region" description="Polar residues" evidence="16">
    <location>
        <begin position="1257"/>
        <end position="1272"/>
    </location>
</feature>
<keyword evidence="6" id="KW-0677">Repeat</keyword>
<evidence type="ECO:0000256" key="4">
    <source>
        <dbReference type="ARBA" id="ARBA00022553"/>
    </source>
</evidence>
<comment type="similarity">
    <text evidence="2">Belongs to the nesprin family.</text>
</comment>
<evidence type="ECO:0000313" key="19">
    <source>
        <dbReference type="Proteomes" id="UP000695023"/>
    </source>
</evidence>
<feature type="compositionally biased region" description="Polar residues" evidence="16">
    <location>
        <begin position="1720"/>
        <end position="1736"/>
    </location>
</feature>
<dbReference type="Gene3D" id="1.10.418.10">
    <property type="entry name" value="Calponin-like domain"/>
    <property type="match status" value="2"/>
</dbReference>
<feature type="coiled-coil region" evidence="15">
    <location>
        <begin position="1802"/>
        <end position="1829"/>
    </location>
</feature>
<dbReference type="PANTHER" id="PTHR14514">
    <property type="entry name" value="PKA ANCHORING PROTEIN"/>
    <property type="match status" value="1"/>
</dbReference>
<feature type="compositionally biased region" description="Polar residues" evidence="16">
    <location>
        <begin position="1028"/>
        <end position="1049"/>
    </location>
</feature>
<feature type="domain" description="Calponin-homology (CH)" evidence="17">
    <location>
        <begin position="30"/>
        <end position="135"/>
    </location>
</feature>
<evidence type="ECO:0000256" key="13">
    <source>
        <dbReference type="ARBA" id="ARBA00046312"/>
    </source>
</evidence>
<dbReference type="GO" id="GO:0005856">
    <property type="term" value="C:cytoskeleton"/>
    <property type="evidence" value="ECO:0007669"/>
    <property type="project" value="UniProtKB-SubCell"/>
</dbReference>
<sequence length="7575" mass="854858">MASGEAEEGDGGIPLDIDNVHMLLQVEHEQIQKRTFTNWINAQLAKGSPPSFVSDLFCDLRDGSKLLDLLEVMSGQMMKRQKGRGVFQQRANIETALKFLKKKNVKLVNINIPDIIDGRPSIILGLVWTVILHCHIEELASALSFSSRHSSLDSLSSLDSWSGSPVPASPVPAGRTSPLHRRFRVSAKKALLMWVRDQCKKVHCSVNVKDFKSSWRSGEVFLAILSSLRPQLVDLSLVQSRSNQENLEEAFHLAEQELHIPRLLEPQDVDVSSPDEKSIMTYVAQFLQYSSDMPAPDDHLQLFPLAQPSFCSPETLPAHFTPAIAVSPVHEVSPSERAQQVTCWLEQANQELSDSWKAAENSSYAEKYQVLQSLAGSFTEQRRPVMTLLAALRRRPELSQQQCFLRTAWDQLEEELQRCKADLDLNLPPPLDSVVAWLQRAEAGLAEDAGKVKDHSDAAKEARAQQDSLKNINKEMGHYVNILETYHNMDDSGNIVVPLEKFDEIRKRLTSIRVSTKYRGIKLEYQESRHTILDLLSQIGAKVQSWKTPYRSQETTHVLLQDWHETIEHQDLLFTLTSALHTLKEKANVYTSKAALSENFQLVTRQVKEAESEVEMVKQAVTATRGTMERVLCAWETYNKNLASLQAWLAQEKRIQSPAATQDVSEWTSRQAQLNEAGNYLIEVTEMSISLSLVEQLSKVNIQWAEYMKKAMFEVSSEPCTGASCLQMVHSMTQEASLLLRQPLEVASVPLKAIRQKLQLLSKKMAEVNVSSLSSSPDFQTSYFEKIQKTLPQMLVEAEGACGELQQAASRLEGGLAELDRWSTDAMDCYNHLKEKSHRGHPTMEPTAKGLISRGFQLANQAKTEEQDLQGLVAILQKTSPLQHLSTSSLKDRVTEAVSYCQDILGMFSSLGYKQEVGEFPKNQPAVETIFQTKKQPEMGLLVVARSKHVENIGNIMLQSQHSNQLSASTPQQRTRDLQGKLHDERDIITPKIVTSFPPVTYIQSHFLQSAKEAESELLIQPQSFSKSHPLASSFSENDQPLPATTQTPIKGKFSESPVPPKYGGSLPCQFQTKHKNTGPSSIQSSKPPQPPVMVHREVHSRAQSMARSRLEKARFRLQGRIQQATKLFGGKEISESEAKKKQKALKILQPAMLEEFLCAVEGFGAFCSGSQLQDLMLLSDSVRNQWEAVTEGAASIEERVESLRELCETLTPKKSSCLATDQLSESDEVEETQPRDAAVPPNRGRQPGGDAPLSATDVSANTQPSNNLPQKQSDDSPHEDLAPVSHVVSVQPHGDILKLKVQEVPTESEVHLTKNRDGRSEQNPKPSLRAKEQLLKARLLHYAESSQQIQTHAQAVVRSNTVETKQEAQWTIIPEPAAPSQKEHPSEQEVQESYRKLCSAFKSQLQENKLLLESFIPDPVSILALQNQKKHLQTLKKETEALWFDVELQYTQYTQFSQFAQPMTREEGWSEVEQEQGHLTQQWREQQVCLQTRMASLENIADLMKSADDQKTLITQQLNQITGQPVDISSLTLADSTILHELKEMDNRLQAGMRMLTEKSTKEESQGPEATSASSLCRGLHSSIHHFKQLRQQLEKVQSAVCALDRFLTTVREVEAEIQTVLANQDLSKQKHEADWEQEKPSLDATMQRLQAATEQSDSVDSNLKAVGISLTMDGALATCQDVVKCITVHVVEMEKWGAKAIILPEKRNIQDDEKSKTVETCQTKSGNTSLQQQDMQEDPTSSEPDEESGLEAKRRKLEGKTQVEEEHKTQAWRPREDLLETKDQRQMGRTTQVKKEGEKMENLVRRRANLLATLRETKKAAEQLSLQEPTLPALQHRTRTLTELESHLTDLLSEVQYVQGASSRSEIPDESQNREVEDLWEEATKAVTQKLEQCGVLTELLKRFQSIRGKLSATLQRAESAVSEKNSYMGKEKLQRLHTKVQETKAELNSLGDGIEEVRSVCRQLHTHLRQIPECTCIPFESEADAVMDHWLDLSERTESCLENLHLALTLWDGVLQQGSEVERWTSDKVAVFAQCPSFQCEDDIKALQNEIVLQEESIQHFHRRATEIQTLLQSAESPPELQVVGTQMREKIEQLKELVSEAEDVYKQMVITKGQITGRMEECFNSLQKIENSLLTLCGPDVADVLAKLKELCQQLQSQDEQAESLLEDVHVLASITGPDSLQSLSVEGIQLQEKVRKTHQLFSEVEEQTERNMRDLDRLQIERDHLEQWLNAAEEITAKEEDQSLLEEEALQQRVRTELLSQLVSSLQRSNLQQLAVVENSKKLLERYNNSHIKIQGDCKETHSSLREEIEVFQALFKSTQSWISDLRQAVDSPLAESPWIQTPLEQKLHCAQAVLSAELEGEARLEELRVTGDGLCHRVLNEDDLKREVQDTVQRAEEKWRETLQSIEPYYSALKADPEVTCFYLDQRRELCHKVEVLQRQKDQLPTLFPCPGTAERKQGCRLALQLQEETESLQLMLSSLSKRRNELIEQTRDSIWKDSSWDLLYTHWSTLMAELKGVCSRLEEGASNEEQFGHLVQRCYHKLMSLQERISACQGQKENSAGTNTDIAALEVLLQEVTGTEKDLFQLVTLKDSITVSLTAEAQISLTQQVSNLQNHKRALESKIRETLAQLQVNSDESIQRVKKEALYVQTALKDLAEGVSNLSDTHEALPDISQLKQQWCMIQSCDSSLTELAARAEDLQRARESTSTQEALPADIILTVSAISEDLGRSVFLQKKQDFAENTANRVRELTNQMQEWCQREQAEPSTHSQGALDEGLQLQQALYNVLSEQDFLLNCLGTNVAQELEKNASGALTESQSALETQSKHLVIRVHANVQLENKDLPSRSEQDSLRNESGAPHLASSDKTTAVGLTASPFSCAPHSQENSETNQNDNKSQTKGTKLHTEVSGGSNVEADATKQEQAAVVKTEDDALATCSETPNVLKTQLESRHLTPQELHLKSYLGLKDNRALRALSGNDRGALVPDSHPTLNKSLIAQEENTPLQSDTTFTAVSEFSAVGADNTKAIDSAHCVTSLIELPPTKPDNFPTTASEHTVSNHLEPQLETFKANTNAQGKHCKDDGVVFTVVLDMDPQDIQQRDNSGLCSQEARFPDEKNTQYSGTGFPEMKTEVFMTSNSQESDKGLQQCTFEAQSETCEAAADVQEKENFSKCVKSSPAKVFTIVLDIEPQPFDTQKREKANSPDLLGYSQETQFSNARPAEVSSRAFPQNKSGHFTTLISAGSDEVIFPNSCTSPESNPSVLVNTVLEEANCSSAKLPCRENHKTHGLKLNKVSKSSKSCCAVAECQHAGAQTAETTFPDVKLEETTDFCDSGEQTESTVDDSVESGEALNGTHIFASGKKQVTPDSTVCNTEAAYEEVPKGENTEEANEFESTECKVSELPVKRDIASLPKDKNEGKLPAALEDMGVTQEQRQIPESMEPERTAPGSPADLGSKETPSGPANSGKEKHTMQDIFSDIQNVVERSNIINRTPHIDLNWYLKSSPGEQQIQLVRTVQKILACRYQPARLSVIAMTKQLEEAKEYQRTVQEQVATLKNSGASKACEPSALNSAAGQWSAALLDASATVQVKAAQLEQVKQYHKQMKLTRAFLEVIAAEKEKTSLHSLGSSALQAEKLHVLLQTMEHKKAMMEGLLRLSRQLSVHLSDAESSGALLGQLGNVQEEWRLLKGSIKTALRHASNSTCQSSLLLKEAEQLKAKLEALQKSDCQNLDSKSALECVCLTTDLKLYNQLYIHLQSQSDALNNFSLGQKEKDEIEHSLQELASLLGVTKKKLDSVTLSCGDSSPTKINKQLRDLIVWAKQAENHISIGKKLALFPEEARIQIVEMRKFQADILSRQSKMRVQVDEMKDLASNMENEESDQVLRTVEDLYEAIADSLDLVLDTMEKDLKQREKLLCELASMDAWLAETHAKRNPCAHIENISKVDLKKLENDLKSHELATVDIESQLELVEVMSESCRKIAIGLSPAESRYLVNRLSGLWTELDGLLAHEKATSWELKELIHECTTSDEELSSIQASLKQISADLEQLKIPLTQETLSVIAQWKHMLMEHQCQIQELQHCLEPKRSSVLCFIGELEDRFKALSISAFEQEKFLHLKTQMEESKDIVKEQIQNAKNKALGVDERFKLCQTVLVEIPLVKTQSQEATDQLEVIAQELHPSVLHLERERIHHIVDTLESWETLGTDDIKNLEAQLLLGLQFDSELPAYIELLESIRVELEGTEPVSPEETAIDIALQRYWVIWRSMESGMRVLENLGQKEKTDLGNYKELYSLRDSVMQECHSQMVMLSQARDSLKDYHWAAQGAIGFLHNAEATFLSATGGFLDCAEEQRQTQEALETLEKGFHAHICHLVERVPREPCLSFPKTEQLHINILSQLMVGRAILEAQAQLRLETLQRCELRQQSHQKCHKDICQHLSQFEERLSECAAEHVTSYDKCVAQQRRAQLLMEDLHGLAGRIDDLRAVCPMQGCGVGKDGEVGALWRHWLSLLCDVGLLMVRIEQRGEEWKDITASMEQCCSFLARLQAEVRDPTTVNFTGEDPQELLALAEILQTGLEQEQQDLASLEHRLEHALSLSSSPGPIGKKLVKIQENVRSLKERNLLVVAAAQAEERERRQVQEEMGQIQKHVFLILPALEACLNPSERQELRKELSSQKTKLKCITDSVQSRYTEVPVDIGKQIQDLQMSLQRAEEKLIENSLVKKLASRVLELGSGMEKVKALLEQRSPTVSEAQNVLKHVWDELDAWHSSLMLLESEVQDLAEEQPDQAQLLIDQLTQPQQLYQDAAQMVEQRTTFLSKIPKCLQELEDILHSATRWLGEAQSWLSAPCSFTTAKSLHNHAKSLQLVLDDSEMIRGNLQDFRLVLGEISAVCDISAQEERLEQNDQQVLKMQGSILEPLEQLLQAVVVVEDMEAELKTVEKNVLKIRTILSSMDDSNMSLTEHLHNRQVIQDNLCSMQRMLEDLEKCKGELHIPQRAEEGLQVYSKARLLLQSLEELEHLTQQQASLLENKIREEEETSAILAITTGSHTPGQMQQLDTHLVQDPEDTLKLSEVQREDMAEHKPPSHTKDLEGMLHQSSECAEKPELDINFEAKQAEAGIITPDAKADFDVALTPESVTAQSLNTAAVPAAEGQLKAAAVHQHDLPKHEAFDADPRTNTPQAAAGAEDTRLIPSRPITPFAAGRASDELIEEEKLSLSTAPNSDLDVFDRLREQTEVSTSCFLGGSQQFSVEPISLPGHENVNPKRQRWSHLHSQISEKITTLKKVKENHQSQNREDAENRQKVPDEASRSIGSTCAALQHTQEAITMLRKIVSSTDGSHPGVKEEFYEAIQQVLLCLDSLTDLLLTCGSTGEDEPQLRLLQHECISAELGTLSELMSKVVSETRPQLSKEEPDAYSCLTCLQDCLHTAQLVLTSSHNQLIEDPGLKDPCKEISTNQLCLLDEFELGQSQVFQNLKAGPSLECVLARHLRESPGEKAKMQHSSRSLLQGITRLLELGEECIRERKMSQVHSCSKLQAVLCTHKKLLQVLRSQMAFVQYLSQHEPEALKCQENERVHLEARAKSLQQQALEQEVASQRRLQEWTRWEDNCGRLGRVLDESEAFISRWEPEGDDDEEELVQHRLDACQQTLVQLDDNKTTLGAILDQGKVLQAEPLLAASTHQTGGALELRWRNAYRRTEKKIQRCRDIQDSQIRFHTNFDLVSEWLAGANKHLKTLSGLVNLSDLSQECVQSNLIKLLDFSMEVERMSVLKTSASKHAAQLLQLREADCPGLRTQLTQLENSWNQLTSDMSKTQDQLQQCLLAAQPSMELLSDLEDWLKQMKNCMNQEKEKVLKASSAAQVTEILQNFQVFKAAVTNGQLLLHFLCQPRPQMADIQAVRSERTTFAEELGASRLQWLHFLRELESQICGAEQIHRTCAERERRLQCLHGWIEQQKKQLNQWKQPTSQTLAHKALLEWEALEGRVKEVAAALQELKTTHVYDKREQERPCDVAFSNEAEGVSHACRDLSQEMKALRPALQQVVEKWSCFHRDLRDVTLHTTRVRCAFQHQQATLFLLKQAEGYMDFLLQLQEEAGKGEALWAAVNKSCQSLVGSLHHGAAQALRDEVEGEQKRWQNTVQEIKEENIKTEETLLVWQEYTRLSCSCSAQQKHLQHEWEELSRSSLSAGHNTQAIDGSVKKLQGAAEELQSIMGDVLAASKPLIGQLEPLPASLIGSETRLLSRGILLLNEAIAEKKRSVEEDLEQRKLFHAQLEVFEKQMQDLQQKLKAGKDNTDSVKQVLQELCGLFPSLLDIRDMSGHLNLNKQESERLHVLIREWVEVMTRSSDRELQDECQRSLSFQEKSGRLTQIKEKLEQEAVCRKNPSYSSLQEMLIVHQRLQADIMVGHQLLQHLLCNAIKSMEKETGEKRSELTAQVVSLKNGWFSSVALAGQSRTLTKEQLHQWRIYKNGLKHLWKLLRDADSLLPPTGRFLCAVDQLQNCVDDYQCITESLDQHSTVYTQTLKAGKHLCETMKDSECYSRLQSEFQAIDEAWQRTTSLLRERRDMLYTTVKMWSRCQDGISNIVSEMHELKMKQQTCERPEDSALIQETELSLQHLAIGLKELANMKTDLSQYVTASDSALLEKQLEQLHSQWEELCMKVSSRKQEIADRLNAWTIFNDKNKEFCDWLTQMEHKVCHRGELSIKEMVEKLKKDCMEEINLFSENKSHLKQLGEQLLLASDEAKQAQVHESLQEVNQRWHNLFHQIEARKHLSKTKGKVMEIQRRLAEQQELQRDIEKHTEGVASVLSLCDVLLRDEDATGGTEAESDSLQETSRSLDQRWRTICAMALNRKLRIEETWTLWCKFLNDYSRFEDWLKMAEQTAANPNSADVLFAVAKEELKKFEGFQRQVHERLTQLELVNNQYRRLARENRTDRASQLKAMVHEGNRRWDTLHRRVAAILRRLKYFTSQREEFEGTRESLLVWLTNLDLQLTNVEHFSESDVHQKIQQLNSFQKEITLNTERIDGLIVFGEGLIQKSSPQDAAKIEEELEELHSYCQEVFRRLVRFHQRLSQPPITEEPEIPSTTFSLESSLELIGRPWLGRSFGSLPATPTLLLSSPLVRSGRETPDSLALEWDHTVDVGGSSSHEDDEEEEENEEEGAYFSALSEVELTETLEEFIEASEAPLASSLASSRSVAVQDSPRWRALGDRETESDTEGHTEATPTLTSTPLKPGYLSLMSECSRSIESINRVSLILDDVEQPEEFGLTGLSASDKQSGVIERWELLKARSRCSERDSSEEPQQLRCDLDNITSWLKNVIPELDRHQEPDPAACIEEMEARAKELKEMQKVFTHYKSIMLSVNLRSEEAPEAQEKLTSMNRDWSRACTGLQQWDLSLRKKLMQCQDFHESLHSLLLWLAHAESRRYAVDIGHPDTTLTALQQHCNTLTALQKESNEAREKLHVTGSKLKLLLKQVDGDLSNLRQRLDCESATAAQCQSVSQEAANSKKGSSTQREKRESSPPRSFFYRALRAAFPLQLLLLLLLLLPCLIPMSESDSSCTLTNNFARSFYPMLHYTNGPPPT</sequence>
<dbReference type="Gene3D" id="1.20.58.60">
    <property type="match status" value="6"/>
</dbReference>
<evidence type="ECO:0000256" key="12">
    <source>
        <dbReference type="ARBA" id="ARBA00023242"/>
    </source>
</evidence>
<feature type="compositionally biased region" description="Basic and acidic residues" evidence="16">
    <location>
        <begin position="1309"/>
        <end position="1323"/>
    </location>
</feature>
<feature type="compositionally biased region" description="Basic and acidic residues" evidence="16">
    <location>
        <begin position="5282"/>
        <end position="5306"/>
    </location>
</feature>
<keyword evidence="11" id="KW-0206">Cytoskeleton</keyword>
<feature type="region of interest" description="Disordered" evidence="16">
    <location>
        <begin position="1028"/>
        <end position="1093"/>
    </location>
</feature>
<dbReference type="Proteomes" id="UP000695023">
    <property type="component" value="Unplaced"/>
</dbReference>
<dbReference type="SMART" id="SM01249">
    <property type="entry name" value="KASH"/>
    <property type="match status" value="1"/>
</dbReference>
<dbReference type="FunFam" id="1.10.418.10:FF:000057">
    <property type="entry name" value="Calmin"/>
    <property type="match status" value="1"/>
</dbReference>
<keyword evidence="19" id="KW-1185">Reference proteome</keyword>
<feature type="compositionally biased region" description="Basic and acidic residues" evidence="16">
    <location>
        <begin position="7196"/>
        <end position="7214"/>
    </location>
</feature>